<evidence type="ECO:0000313" key="1">
    <source>
        <dbReference type="EMBL" id="KAF7831230.1"/>
    </source>
</evidence>
<gene>
    <name evidence="1" type="ORF">G2W53_013563</name>
</gene>
<accession>A0A834WPI9</accession>
<dbReference type="EMBL" id="JAAIUW010000005">
    <property type="protein sequence ID" value="KAF7831230.1"/>
    <property type="molecule type" value="Genomic_DNA"/>
</dbReference>
<keyword evidence="2" id="KW-1185">Reference proteome</keyword>
<reference evidence="1" key="1">
    <citation type="submission" date="2020-09" db="EMBL/GenBank/DDBJ databases">
        <title>Genome-Enabled Discovery of Anthraquinone Biosynthesis in Senna tora.</title>
        <authorList>
            <person name="Kang S.-H."/>
            <person name="Pandey R.P."/>
            <person name="Lee C.-M."/>
            <person name="Sim J.-S."/>
            <person name="Jeong J.-T."/>
            <person name="Choi B.-S."/>
            <person name="Jung M."/>
            <person name="Ginzburg D."/>
            <person name="Zhao K."/>
            <person name="Won S.Y."/>
            <person name="Oh T.-J."/>
            <person name="Yu Y."/>
            <person name="Kim N.-H."/>
            <person name="Lee O.R."/>
            <person name="Lee T.-H."/>
            <person name="Bashyal P."/>
            <person name="Kim T.-S."/>
            <person name="Lee W.-H."/>
            <person name="Kawkins C."/>
            <person name="Kim C.-K."/>
            <person name="Kim J.S."/>
            <person name="Ahn B.O."/>
            <person name="Rhee S.Y."/>
            <person name="Sohng J.K."/>
        </authorList>
    </citation>
    <scope>NUCLEOTIDE SEQUENCE</scope>
    <source>
        <tissue evidence="1">Leaf</tissue>
    </source>
</reference>
<proteinExistence type="predicted"/>
<dbReference type="Proteomes" id="UP000634136">
    <property type="component" value="Unassembled WGS sequence"/>
</dbReference>
<evidence type="ECO:0000313" key="2">
    <source>
        <dbReference type="Proteomes" id="UP000634136"/>
    </source>
</evidence>
<protein>
    <submittedName>
        <fullName evidence="1">Putative amino acid permease 7</fullName>
    </submittedName>
</protein>
<comment type="caution">
    <text evidence="1">The sequence shown here is derived from an EMBL/GenBank/DDBJ whole genome shotgun (WGS) entry which is preliminary data.</text>
</comment>
<sequence length="58" mass="6286">MDGGGARSDRCDRVGSTIAGVEHCAAWVDWRAVGYDPICFDHSSLFFPSLQHIPFSGS</sequence>
<organism evidence="1 2">
    <name type="scientific">Senna tora</name>
    <dbReference type="NCBI Taxonomy" id="362788"/>
    <lineage>
        <taxon>Eukaryota</taxon>
        <taxon>Viridiplantae</taxon>
        <taxon>Streptophyta</taxon>
        <taxon>Embryophyta</taxon>
        <taxon>Tracheophyta</taxon>
        <taxon>Spermatophyta</taxon>
        <taxon>Magnoliopsida</taxon>
        <taxon>eudicotyledons</taxon>
        <taxon>Gunneridae</taxon>
        <taxon>Pentapetalae</taxon>
        <taxon>rosids</taxon>
        <taxon>fabids</taxon>
        <taxon>Fabales</taxon>
        <taxon>Fabaceae</taxon>
        <taxon>Caesalpinioideae</taxon>
        <taxon>Cassia clade</taxon>
        <taxon>Senna</taxon>
    </lineage>
</organism>
<dbReference type="AlphaFoldDB" id="A0A834WPI9"/>
<name>A0A834WPI9_9FABA</name>